<evidence type="ECO:0000256" key="1">
    <source>
        <dbReference type="ARBA" id="ARBA00004141"/>
    </source>
</evidence>
<dbReference type="Pfam" id="PF07264">
    <property type="entry name" value="EI24"/>
    <property type="match status" value="1"/>
</dbReference>
<evidence type="ECO:0000256" key="3">
    <source>
        <dbReference type="ARBA" id="ARBA00022989"/>
    </source>
</evidence>
<keyword evidence="4 5" id="KW-0472">Membrane</keyword>
<dbReference type="InterPro" id="IPR059112">
    <property type="entry name" value="CysZ/EI24"/>
</dbReference>
<evidence type="ECO:0000256" key="2">
    <source>
        <dbReference type="ARBA" id="ARBA00022692"/>
    </source>
</evidence>
<gene>
    <name evidence="6" type="ORF">MGR_1698</name>
</gene>
<protein>
    <submittedName>
        <fullName evidence="6">Membrane protein containing DUF540</fullName>
    </submittedName>
</protein>
<keyword evidence="3 5" id="KW-1133">Transmembrane helix</keyword>
<sequence length="254" mass="26978">MRAFGTIKNGAFTATSPTIRGKKHDRCFVEGIGAIIRPASGAGAEIRGIGSIGRLCGPGGDHLDGSGQCQPVHQCLGRLEQRAGHRRPGPGAAHTVFPILFFPALATTIMGPMLDGVADAVDARHYPHLAAARPQPTTEVILGTLRFLALTVIINLAALPLYGILLFTGLTVLLVTAINGYLLGREYFEMAALRRLEPAMVRALFKARLGQVWLAGVVIAFLFSVPLLNLAAPVIAAAFMTHVAETLRMRANSV</sequence>
<organism evidence="6">
    <name type="scientific">Magnetospirillum gryphiswaldense</name>
    <dbReference type="NCBI Taxonomy" id="55518"/>
    <lineage>
        <taxon>Bacteria</taxon>
        <taxon>Pseudomonadati</taxon>
        <taxon>Pseudomonadota</taxon>
        <taxon>Alphaproteobacteria</taxon>
        <taxon>Rhodospirillales</taxon>
        <taxon>Rhodospirillaceae</taxon>
        <taxon>Magnetospirillum</taxon>
    </lineage>
</organism>
<reference evidence="6" key="1">
    <citation type="journal article" date="2007" name="J. Bacteriol.">
        <title>Comparative genome analysis of four magnetotactic bacteria reveals a complex set of group-specific genes implicated in magnetosome biomineralization and function.</title>
        <authorList>
            <person name="Richter M."/>
            <person name="Kube M."/>
            <person name="Bazylinski D.A."/>
            <person name="Lombardot T."/>
            <person name="Gloeckner F.O."/>
            <person name="Reinhardt R."/>
            <person name="Schueler D."/>
        </authorList>
    </citation>
    <scope>NUCLEOTIDE SEQUENCE</scope>
    <source>
        <strain evidence="6">MSR-1</strain>
    </source>
</reference>
<feature type="transmembrane region" description="Helical" evidence="5">
    <location>
        <begin position="205"/>
        <end position="224"/>
    </location>
</feature>
<proteinExistence type="predicted"/>
<accession>A4U306</accession>
<feature type="transmembrane region" description="Helical" evidence="5">
    <location>
        <begin position="164"/>
        <end position="184"/>
    </location>
</feature>
<name>A4U306_9PROT</name>
<comment type="subcellular location">
    <subcellularLocation>
        <location evidence="1">Membrane</location>
        <topology evidence="1">Multi-pass membrane protein</topology>
    </subcellularLocation>
</comment>
<keyword evidence="2 5" id="KW-0812">Transmembrane</keyword>
<evidence type="ECO:0000256" key="5">
    <source>
        <dbReference type="SAM" id="Phobius"/>
    </source>
</evidence>
<dbReference type="AlphaFoldDB" id="A4U306"/>
<evidence type="ECO:0000313" key="6">
    <source>
        <dbReference type="EMBL" id="CAM77263.1"/>
    </source>
</evidence>
<dbReference type="EMBL" id="CU459003">
    <property type="protein sequence ID" value="CAM77263.1"/>
    <property type="molecule type" value="Genomic_DNA"/>
</dbReference>
<evidence type="ECO:0000256" key="4">
    <source>
        <dbReference type="ARBA" id="ARBA00023136"/>
    </source>
</evidence>